<keyword evidence="10" id="KW-0812">Transmembrane</keyword>
<evidence type="ECO:0000256" key="5">
    <source>
        <dbReference type="ARBA" id="ARBA00022777"/>
    </source>
</evidence>
<reference evidence="12" key="1">
    <citation type="submission" date="2023-07" db="EMBL/GenBank/DDBJ databases">
        <title>draft genome sequence of fig (Ficus carica).</title>
        <authorList>
            <person name="Takahashi T."/>
            <person name="Nishimura K."/>
        </authorList>
    </citation>
    <scope>NUCLEOTIDE SEQUENCE</scope>
</reference>
<keyword evidence="13" id="KW-1185">Reference proteome</keyword>
<evidence type="ECO:0000256" key="10">
    <source>
        <dbReference type="SAM" id="Phobius"/>
    </source>
</evidence>
<dbReference type="SUPFAM" id="SSF56112">
    <property type="entry name" value="Protein kinase-like (PK-like)"/>
    <property type="match status" value="1"/>
</dbReference>
<keyword evidence="6 9" id="KW-0067">ATP-binding</keyword>
<evidence type="ECO:0000256" key="9">
    <source>
        <dbReference type="PROSITE-ProRule" id="PRU10141"/>
    </source>
</evidence>
<keyword evidence="4 9" id="KW-0547">Nucleotide-binding</keyword>
<evidence type="ECO:0000256" key="4">
    <source>
        <dbReference type="ARBA" id="ARBA00022741"/>
    </source>
</evidence>
<gene>
    <name evidence="12" type="ORF">TIFTF001_045871</name>
</gene>
<keyword evidence="10" id="KW-1133">Transmembrane helix</keyword>
<organism evidence="12 13">
    <name type="scientific">Ficus carica</name>
    <name type="common">Common fig</name>
    <dbReference type="NCBI Taxonomy" id="3494"/>
    <lineage>
        <taxon>Eukaryota</taxon>
        <taxon>Viridiplantae</taxon>
        <taxon>Streptophyta</taxon>
        <taxon>Embryophyta</taxon>
        <taxon>Tracheophyta</taxon>
        <taxon>Spermatophyta</taxon>
        <taxon>Magnoliopsida</taxon>
        <taxon>eudicotyledons</taxon>
        <taxon>Gunneridae</taxon>
        <taxon>Pentapetalae</taxon>
        <taxon>rosids</taxon>
        <taxon>fabids</taxon>
        <taxon>Rosales</taxon>
        <taxon>Moraceae</taxon>
        <taxon>Ficeae</taxon>
        <taxon>Ficus</taxon>
    </lineage>
</organism>
<evidence type="ECO:0000313" key="12">
    <source>
        <dbReference type="EMBL" id="GMN24505.1"/>
    </source>
</evidence>
<dbReference type="GO" id="GO:0004674">
    <property type="term" value="F:protein serine/threonine kinase activity"/>
    <property type="evidence" value="ECO:0007669"/>
    <property type="project" value="UniProtKB-KW"/>
</dbReference>
<feature type="domain" description="Protein kinase" evidence="11">
    <location>
        <begin position="72"/>
        <end position="154"/>
    </location>
</feature>
<keyword evidence="10" id="KW-0472">Membrane</keyword>
<feature type="binding site" evidence="9">
    <location>
        <position position="102"/>
    </location>
    <ligand>
        <name>ATP</name>
        <dbReference type="ChEBI" id="CHEBI:30616"/>
    </ligand>
</feature>
<dbReference type="PANTHER" id="PTHR48005">
    <property type="entry name" value="LEUCINE RICH REPEAT KINASE 2"/>
    <property type="match status" value="1"/>
</dbReference>
<dbReference type="InterPro" id="IPR000719">
    <property type="entry name" value="Prot_kinase_dom"/>
</dbReference>
<keyword evidence="3" id="KW-0808">Transferase</keyword>
<dbReference type="Proteomes" id="UP001187192">
    <property type="component" value="Unassembled WGS sequence"/>
</dbReference>
<evidence type="ECO:0000256" key="8">
    <source>
        <dbReference type="ARBA" id="ARBA00048679"/>
    </source>
</evidence>
<comment type="caution">
    <text evidence="12">The sequence shown here is derived from an EMBL/GenBank/DDBJ whole genome shotgun (WGS) entry which is preliminary data.</text>
</comment>
<evidence type="ECO:0000313" key="13">
    <source>
        <dbReference type="Proteomes" id="UP001187192"/>
    </source>
</evidence>
<keyword evidence="2" id="KW-0723">Serine/threonine-protein kinase</keyword>
<dbReference type="Gene3D" id="3.30.200.20">
    <property type="entry name" value="Phosphorylase Kinase, domain 1"/>
    <property type="match status" value="1"/>
</dbReference>
<dbReference type="GO" id="GO:0005524">
    <property type="term" value="F:ATP binding"/>
    <property type="evidence" value="ECO:0007669"/>
    <property type="project" value="UniProtKB-UniRule"/>
</dbReference>
<evidence type="ECO:0000256" key="2">
    <source>
        <dbReference type="ARBA" id="ARBA00022527"/>
    </source>
</evidence>
<dbReference type="PANTHER" id="PTHR48005:SF70">
    <property type="entry name" value="MDIS1-INTERACTING RECEPTOR LIKE KINASE 2-LIKE"/>
    <property type="match status" value="1"/>
</dbReference>
<comment type="catalytic activity">
    <reaction evidence="7">
        <text>L-threonyl-[protein] + ATP = O-phospho-L-threonyl-[protein] + ADP + H(+)</text>
        <dbReference type="Rhea" id="RHEA:46608"/>
        <dbReference type="Rhea" id="RHEA-COMP:11060"/>
        <dbReference type="Rhea" id="RHEA-COMP:11605"/>
        <dbReference type="ChEBI" id="CHEBI:15378"/>
        <dbReference type="ChEBI" id="CHEBI:30013"/>
        <dbReference type="ChEBI" id="CHEBI:30616"/>
        <dbReference type="ChEBI" id="CHEBI:61977"/>
        <dbReference type="ChEBI" id="CHEBI:456216"/>
        <dbReference type="EC" id="2.7.11.1"/>
    </reaction>
</comment>
<comment type="catalytic activity">
    <reaction evidence="8">
        <text>L-seryl-[protein] + ATP = O-phospho-L-seryl-[protein] + ADP + H(+)</text>
        <dbReference type="Rhea" id="RHEA:17989"/>
        <dbReference type="Rhea" id="RHEA-COMP:9863"/>
        <dbReference type="Rhea" id="RHEA-COMP:11604"/>
        <dbReference type="ChEBI" id="CHEBI:15378"/>
        <dbReference type="ChEBI" id="CHEBI:29999"/>
        <dbReference type="ChEBI" id="CHEBI:30616"/>
        <dbReference type="ChEBI" id="CHEBI:83421"/>
        <dbReference type="ChEBI" id="CHEBI:456216"/>
        <dbReference type="EC" id="2.7.11.1"/>
    </reaction>
</comment>
<dbReference type="PROSITE" id="PS50011">
    <property type="entry name" value="PROTEIN_KINASE_DOM"/>
    <property type="match status" value="1"/>
</dbReference>
<dbReference type="InterPro" id="IPR011009">
    <property type="entry name" value="Kinase-like_dom_sf"/>
</dbReference>
<proteinExistence type="predicted"/>
<evidence type="ECO:0000256" key="7">
    <source>
        <dbReference type="ARBA" id="ARBA00047899"/>
    </source>
</evidence>
<protein>
    <recommendedName>
        <fullName evidence="1">non-specific serine/threonine protein kinase</fullName>
        <ecNumber evidence="1">2.7.11.1</ecNumber>
    </recommendedName>
</protein>
<dbReference type="AlphaFoldDB" id="A0AA88CND5"/>
<evidence type="ECO:0000259" key="11">
    <source>
        <dbReference type="PROSITE" id="PS50011"/>
    </source>
</evidence>
<sequence>MKRKRIVIVVASLVSVSIISLTLTWIFVSLWKKKSTKVLKSECPSDKENPFSICYFDGKIVYKDILEAKNNFDDKYCIGLGGSGKVYKAEIMDFDQVLAVKKLSFRATDSNIKSFANEVAALTEIKHRNIVFSRNAYILGSRIYGKRKSSRYRM</sequence>
<keyword evidence="5" id="KW-0418">Kinase</keyword>
<dbReference type="EMBL" id="BTGU01004265">
    <property type="protein sequence ID" value="GMN24505.1"/>
    <property type="molecule type" value="Genomic_DNA"/>
</dbReference>
<accession>A0AA88CND5</accession>
<dbReference type="InterPro" id="IPR051420">
    <property type="entry name" value="Ser_Thr_Kinases_DiverseReg"/>
</dbReference>
<evidence type="ECO:0000256" key="1">
    <source>
        <dbReference type="ARBA" id="ARBA00012513"/>
    </source>
</evidence>
<dbReference type="PROSITE" id="PS00107">
    <property type="entry name" value="PROTEIN_KINASE_ATP"/>
    <property type="match status" value="1"/>
</dbReference>
<evidence type="ECO:0000256" key="6">
    <source>
        <dbReference type="ARBA" id="ARBA00022840"/>
    </source>
</evidence>
<evidence type="ECO:0000256" key="3">
    <source>
        <dbReference type="ARBA" id="ARBA00022679"/>
    </source>
</evidence>
<dbReference type="InterPro" id="IPR017441">
    <property type="entry name" value="Protein_kinase_ATP_BS"/>
</dbReference>
<name>A0AA88CND5_FICCA</name>
<feature type="transmembrane region" description="Helical" evidence="10">
    <location>
        <begin position="6"/>
        <end position="31"/>
    </location>
</feature>
<dbReference type="EC" id="2.7.11.1" evidence="1"/>